<dbReference type="GO" id="GO:0005737">
    <property type="term" value="C:cytoplasm"/>
    <property type="evidence" value="ECO:0007669"/>
    <property type="project" value="TreeGrafter"/>
</dbReference>
<dbReference type="GO" id="GO:0005634">
    <property type="term" value="C:nucleus"/>
    <property type="evidence" value="ECO:0007669"/>
    <property type="project" value="TreeGrafter"/>
</dbReference>
<dbReference type="Pfam" id="PF15011">
    <property type="entry name" value="CA109-like"/>
    <property type="match status" value="1"/>
</dbReference>
<dbReference type="AlphaFoldDB" id="A0A0C9PQX1"/>
<sequence length="202" mass="23515">MEKDMLKALVGFYSGLQTIQGKWAERCESVRDSLQGLQNFSEQLGHVFSKEIDNAEICGIENMREKLAFKIDLRMEEEISRIRGTIQSLGELNQELKNKLIHLEKVRSGVFVNDPSMKEIVQGTPSRPRLNLLLEWAIDAQHYYQQRYTEINESFKAIDKGKRETFVELMEAFQRNTWLHAVSGKRKNSMRSVKTLPINVYF</sequence>
<accession>A0A0C9PQX1</accession>
<dbReference type="EMBL" id="GBYB01003643">
    <property type="protein sequence ID" value="JAG73410.1"/>
    <property type="molecule type" value="Transcribed_RNA"/>
</dbReference>
<reference evidence="1" key="1">
    <citation type="submission" date="2015-01" db="EMBL/GenBank/DDBJ databases">
        <title>Transcriptome Assembly of Fopius arisanus.</title>
        <authorList>
            <person name="Geib S."/>
        </authorList>
    </citation>
    <scope>NUCLEOTIDE SEQUENCE</scope>
</reference>
<organism evidence="1">
    <name type="scientific">Fopius arisanus</name>
    <dbReference type="NCBI Taxonomy" id="64838"/>
    <lineage>
        <taxon>Eukaryota</taxon>
        <taxon>Metazoa</taxon>
        <taxon>Ecdysozoa</taxon>
        <taxon>Arthropoda</taxon>
        <taxon>Hexapoda</taxon>
        <taxon>Insecta</taxon>
        <taxon>Pterygota</taxon>
        <taxon>Neoptera</taxon>
        <taxon>Endopterygota</taxon>
        <taxon>Hymenoptera</taxon>
        <taxon>Apocrita</taxon>
        <taxon>Ichneumonoidea</taxon>
        <taxon>Braconidae</taxon>
        <taxon>Opiinae</taxon>
        <taxon>Fopius</taxon>
    </lineage>
</organism>
<dbReference type="PANTHER" id="PTHR16234:SF5">
    <property type="entry name" value="AFG2-INTERACTING RIBOSOME MATURATION FACTOR"/>
    <property type="match status" value="1"/>
</dbReference>
<dbReference type="InterPro" id="IPR029159">
    <property type="entry name" value="CA109-like"/>
</dbReference>
<dbReference type="PANTHER" id="PTHR16234">
    <property type="entry name" value="SIMILAR TO HYPOTHETICAL PROTEIN FLJ20508"/>
    <property type="match status" value="1"/>
</dbReference>
<proteinExistence type="predicted"/>
<evidence type="ECO:0000313" key="1">
    <source>
        <dbReference type="EMBL" id="JAG73410.1"/>
    </source>
</evidence>
<name>A0A0C9PQX1_9HYME</name>
<protein>
    <submittedName>
        <fullName evidence="1">MIMI_L381 protein</fullName>
    </submittedName>
</protein>
<gene>
    <name evidence="1" type="primary">MIMI_L381</name>
    <name evidence="1" type="ORF">g.53120</name>
</gene>